<dbReference type="Gene3D" id="1.25.40.10">
    <property type="entry name" value="Tetratricopeptide repeat domain"/>
    <property type="match status" value="1"/>
</dbReference>
<dbReference type="Proteomes" id="UP000007799">
    <property type="component" value="Unassembled WGS sequence"/>
</dbReference>
<gene>
    <name evidence="4" type="ORF">PTSG_11164</name>
</gene>
<feature type="compositionally biased region" description="Polar residues" evidence="3">
    <location>
        <begin position="12"/>
        <end position="23"/>
    </location>
</feature>
<evidence type="ECO:0000256" key="1">
    <source>
        <dbReference type="ARBA" id="ARBA00022737"/>
    </source>
</evidence>
<dbReference type="InterPro" id="IPR011990">
    <property type="entry name" value="TPR-like_helical_dom_sf"/>
</dbReference>
<dbReference type="OrthoDB" id="533763at2759"/>
<dbReference type="PANTHER" id="PTHR45883:SF2">
    <property type="entry name" value="HSC70-INTERACTING PROTEIN"/>
    <property type="match status" value="1"/>
</dbReference>
<feature type="region of interest" description="Disordered" evidence="3">
    <location>
        <begin position="1"/>
        <end position="31"/>
    </location>
</feature>
<dbReference type="InParanoid" id="F2USL8"/>
<keyword evidence="5" id="KW-1185">Reference proteome</keyword>
<dbReference type="GO" id="GO:0030544">
    <property type="term" value="F:Hsp70 protein binding"/>
    <property type="evidence" value="ECO:0007669"/>
    <property type="project" value="TreeGrafter"/>
</dbReference>
<dbReference type="eggNOG" id="KOG1308">
    <property type="taxonomic scope" value="Eukaryota"/>
</dbReference>
<protein>
    <recommendedName>
        <fullName evidence="6">STI1 domain-containing protein</fullName>
    </recommendedName>
</protein>
<dbReference type="KEGG" id="sre:PTSG_11164"/>
<dbReference type="FunCoup" id="F2USL8">
    <property type="interactions" value="1479"/>
</dbReference>
<evidence type="ECO:0000313" key="5">
    <source>
        <dbReference type="Proteomes" id="UP000007799"/>
    </source>
</evidence>
<name>F2USL8_SALR5</name>
<dbReference type="STRING" id="946362.F2USL8"/>
<organism evidence="5">
    <name type="scientific">Salpingoeca rosetta (strain ATCC 50818 / BSB-021)</name>
    <dbReference type="NCBI Taxonomy" id="946362"/>
    <lineage>
        <taxon>Eukaryota</taxon>
        <taxon>Choanoflagellata</taxon>
        <taxon>Craspedida</taxon>
        <taxon>Salpingoecidae</taxon>
        <taxon>Salpingoeca</taxon>
    </lineage>
</organism>
<evidence type="ECO:0000256" key="2">
    <source>
        <dbReference type="ARBA" id="ARBA00022803"/>
    </source>
</evidence>
<dbReference type="PANTHER" id="PTHR45883">
    <property type="entry name" value="HSC70-INTERACTING PROTEIN"/>
    <property type="match status" value="1"/>
</dbReference>
<dbReference type="Gene3D" id="1.10.260.100">
    <property type="match status" value="1"/>
</dbReference>
<dbReference type="GeneID" id="16068334"/>
<evidence type="ECO:0008006" key="6">
    <source>
        <dbReference type="Google" id="ProtNLM"/>
    </source>
</evidence>
<dbReference type="RefSeq" id="XP_004987812.1">
    <property type="nucleotide sequence ID" value="XM_004987755.1"/>
</dbReference>
<accession>F2USL8</accession>
<keyword evidence="2" id="KW-0802">TPR repeat</keyword>
<keyword evidence="1" id="KW-0677">Repeat</keyword>
<dbReference type="EMBL" id="GL832995">
    <property type="protein sequence ID" value="EGD81127.1"/>
    <property type="molecule type" value="Genomic_DNA"/>
</dbReference>
<evidence type="ECO:0000313" key="4">
    <source>
        <dbReference type="EMBL" id="EGD81127.1"/>
    </source>
</evidence>
<evidence type="ECO:0000256" key="3">
    <source>
        <dbReference type="SAM" id="MobiDB-lite"/>
    </source>
</evidence>
<proteinExistence type="predicted"/>
<reference evidence="4" key="1">
    <citation type="submission" date="2009-08" db="EMBL/GenBank/DDBJ databases">
        <title>Annotation of Salpingoeca rosetta.</title>
        <authorList>
            <consortium name="The Broad Institute Genome Sequencing Platform"/>
            <person name="Russ C."/>
            <person name="Cuomo C."/>
            <person name="Burger G."/>
            <person name="Gray M.W."/>
            <person name="Holland P.W.H."/>
            <person name="King N."/>
            <person name="Lang F.B.F."/>
            <person name="Roger A.J."/>
            <person name="Ruiz-Trillo I."/>
            <person name="Young S.K."/>
            <person name="Zeng Q."/>
            <person name="Gargeya S."/>
            <person name="Alvarado L."/>
            <person name="Berlin A."/>
            <person name="Chapman S.B."/>
            <person name="Chen Z."/>
            <person name="Freedman E."/>
            <person name="Gellesch M."/>
            <person name="Goldberg J."/>
            <person name="Griggs A."/>
            <person name="Gujja S."/>
            <person name="Heilman E."/>
            <person name="Heiman D."/>
            <person name="Howarth C."/>
            <person name="Mehta T."/>
            <person name="Neiman D."/>
            <person name="Pearson M."/>
            <person name="Roberts A."/>
            <person name="Saif S."/>
            <person name="Shea T."/>
            <person name="Shenoy N."/>
            <person name="Sisk P."/>
            <person name="Stolte C."/>
            <person name="Sykes S."/>
            <person name="White J."/>
            <person name="Yandava C."/>
            <person name="Haas B."/>
            <person name="Nusbaum C."/>
            <person name="Birren B."/>
        </authorList>
    </citation>
    <scope>NUCLEOTIDE SEQUENCE [LARGE SCALE GENOMIC DNA]</scope>
    <source>
        <strain evidence="4">ATCC 50818</strain>
    </source>
</reference>
<dbReference type="SUPFAM" id="SSF48452">
    <property type="entry name" value="TPR-like"/>
    <property type="match status" value="1"/>
</dbReference>
<dbReference type="AlphaFoldDB" id="F2USL8"/>
<sequence length="211" mass="23208">MTGVIGAEGTPSDLTKANASPSPSEKEDAKELVPKIKTALRENRATEALELANKAVGLDGSSHRMLAMRGMALTALKMPTAAIADCDAALEHNKESLYALRCRGKAHAMLALWEKSHKDLAAADKINPDDSEEGIALRKQVKANMQKMETIMEDPAVNEVLNDDQTLEALKNPEIKAAFEDCVDHPEKLAEYKSKPEIWRVMDRVLSRFNQ</sequence>